<dbReference type="PANTHER" id="PTHR10822">
    <property type="entry name" value="GLYPICAN"/>
    <property type="match status" value="1"/>
</dbReference>
<feature type="compositionally biased region" description="Pro residues" evidence="12">
    <location>
        <begin position="1012"/>
        <end position="1024"/>
    </location>
</feature>
<evidence type="ECO:0000256" key="12">
    <source>
        <dbReference type="SAM" id="MobiDB-lite"/>
    </source>
</evidence>
<dbReference type="GO" id="GO:0098552">
    <property type="term" value="C:side of membrane"/>
    <property type="evidence" value="ECO:0007669"/>
    <property type="project" value="UniProtKB-KW"/>
</dbReference>
<proteinExistence type="inferred from homology"/>
<feature type="region of interest" description="Disordered" evidence="12">
    <location>
        <begin position="602"/>
        <end position="805"/>
    </location>
</feature>
<dbReference type="InterPro" id="IPR001863">
    <property type="entry name" value="Glypican"/>
</dbReference>
<dbReference type="PANTHER" id="PTHR10822:SF29">
    <property type="entry name" value="DIVISION ABNORMALLY DELAYED PROTEIN"/>
    <property type="match status" value="1"/>
</dbReference>
<evidence type="ECO:0000313" key="18">
    <source>
        <dbReference type="WBParaSite" id="EgrG_000241300"/>
    </source>
</evidence>
<comment type="subcellular location">
    <subcellularLocation>
        <location evidence="1">Cell membrane</location>
        <topology evidence="1">Lipid-anchor</topology>
        <topology evidence="1">GPI-anchor</topology>
    </subcellularLocation>
</comment>
<dbReference type="Pfam" id="PF01153">
    <property type="entry name" value="Glypican"/>
    <property type="match status" value="1"/>
</dbReference>
<feature type="compositionally biased region" description="Polar residues" evidence="12">
    <location>
        <begin position="776"/>
        <end position="790"/>
    </location>
</feature>
<reference evidence="14 17" key="2">
    <citation type="journal article" date="2013" name="Nature">
        <title>The genomes of four tapeworm species reveal adaptations to parasitism.</title>
        <authorList>
            <person name="Tsai I.J."/>
            <person name="Zarowiecki M."/>
            <person name="Holroyd N."/>
            <person name="Garciarrubio A."/>
            <person name="Sanchez-Flores A."/>
            <person name="Brooks K.L."/>
            <person name="Tracey A."/>
            <person name="Bobes R.J."/>
            <person name="Fragoso G."/>
            <person name="Sciutto E."/>
            <person name="Aslett M."/>
            <person name="Beasley H."/>
            <person name="Bennett H.M."/>
            <person name="Cai J."/>
            <person name="Camicia F."/>
            <person name="Clark R."/>
            <person name="Cucher M."/>
            <person name="De Silva N."/>
            <person name="Day T.A."/>
            <person name="Deplazes P."/>
            <person name="Estrada K."/>
            <person name="Fernandez C."/>
            <person name="Holland P.W."/>
            <person name="Hou J."/>
            <person name="Hu S."/>
            <person name="Huckvale T."/>
            <person name="Hung S.S."/>
            <person name="Kamenetzky L."/>
            <person name="Keane J.A."/>
            <person name="Kiss F."/>
            <person name="Koziol U."/>
            <person name="Lambert O."/>
            <person name="Liu K."/>
            <person name="Luo X."/>
            <person name="Luo Y."/>
            <person name="Macchiaroli N."/>
            <person name="Nichol S."/>
            <person name="Paps J."/>
            <person name="Parkinson J."/>
            <person name="Pouchkina-Stantcheva N."/>
            <person name="Riddiford N."/>
            <person name="Rosenzvit M."/>
            <person name="Salinas G."/>
            <person name="Wasmuth J.D."/>
            <person name="Zamanian M."/>
            <person name="Zheng Y."/>
            <person name="Cai X."/>
            <person name="Soberon X."/>
            <person name="Olson P.D."/>
            <person name="Laclette J.P."/>
            <person name="Brehm K."/>
            <person name="Berriman M."/>
            <person name="Garciarrubio A."/>
            <person name="Bobes R.J."/>
            <person name="Fragoso G."/>
            <person name="Sanchez-Flores A."/>
            <person name="Estrada K."/>
            <person name="Cevallos M.A."/>
            <person name="Morett E."/>
            <person name="Gonzalez V."/>
            <person name="Portillo T."/>
            <person name="Ochoa-Leyva A."/>
            <person name="Jose M.V."/>
            <person name="Sciutto E."/>
            <person name="Landa A."/>
            <person name="Jimenez L."/>
            <person name="Valdes V."/>
            <person name="Carrero J.C."/>
            <person name="Larralde C."/>
            <person name="Morales-Montor J."/>
            <person name="Limon-Lason J."/>
            <person name="Soberon X."/>
            <person name="Laclette J.P."/>
        </authorList>
    </citation>
    <scope>NUCLEOTIDE SEQUENCE [LARGE SCALE GENOMIC DNA]</scope>
</reference>
<evidence type="ECO:0000313" key="15">
    <source>
        <dbReference type="EMBL" id="EUB59059.1"/>
    </source>
</evidence>
<dbReference type="GO" id="GO:0016477">
    <property type="term" value="P:cell migration"/>
    <property type="evidence" value="ECO:0007669"/>
    <property type="project" value="TreeGrafter"/>
</dbReference>
<comment type="similarity">
    <text evidence="2 11">Belongs to the glypican family.</text>
</comment>
<keyword evidence="5 13" id="KW-0732">Signal</keyword>
<dbReference type="WBParaSite" id="EgrG_000241300">
    <property type="protein sequence ID" value="EgrG_000241300"/>
    <property type="gene ID" value="EgrG_000241300"/>
</dbReference>
<feature type="compositionally biased region" description="Polar residues" evidence="12">
    <location>
        <begin position="421"/>
        <end position="452"/>
    </location>
</feature>
<evidence type="ECO:0000256" key="4">
    <source>
        <dbReference type="ARBA" id="ARBA00022622"/>
    </source>
</evidence>
<feature type="compositionally biased region" description="Gly residues" evidence="12">
    <location>
        <begin position="724"/>
        <end position="734"/>
    </location>
</feature>
<feature type="compositionally biased region" description="Pro residues" evidence="12">
    <location>
        <begin position="743"/>
        <end position="770"/>
    </location>
</feature>
<feature type="compositionally biased region" description="Polar residues" evidence="12">
    <location>
        <begin position="606"/>
        <end position="615"/>
    </location>
</feature>
<evidence type="ECO:0000256" key="2">
    <source>
        <dbReference type="ARBA" id="ARBA00010260"/>
    </source>
</evidence>
<dbReference type="AlphaFoldDB" id="U6JA45"/>
<reference evidence="18" key="4">
    <citation type="submission" date="2020-10" db="UniProtKB">
        <authorList>
            <consortium name="WormBaseParasite"/>
        </authorList>
    </citation>
    <scope>IDENTIFICATION</scope>
</reference>
<feature type="chain" id="PRO_5008431654" evidence="13">
    <location>
        <begin position="36"/>
        <end position="1152"/>
    </location>
</feature>
<dbReference type="CTD" id="36341766"/>
<dbReference type="GO" id="GO:0009986">
    <property type="term" value="C:cell surface"/>
    <property type="evidence" value="ECO:0007669"/>
    <property type="project" value="TreeGrafter"/>
</dbReference>
<evidence type="ECO:0000256" key="13">
    <source>
        <dbReference type="SAM" id="SignalP"/>
    </source>
</evidence>
<keyword evidence="3" id="KW-1003">Cell membrane</keyword>
<reference evidence="14" key="3">
    <citation type="submission" date="2014-06" db="EMBL/GenBank/DDBJ databases">
        <authorList>
            <person name="Aslett M."/>
        </authorList>
    </citation>
    <scope>NUCLEOTIDE SEQUENCE</scope>
</reference>
<feature type="compositionally biased region" description="Pro residues" evidence="12">
    <location>
        <begin position="665"/>
        <end position="686"/>
    </location>
</feature>
<feature type="region of interest" description="Disordered" evidence="12">
    <location>
        <begin position="411"/>
        <end position="476"/>
    </location>
</feature>
<keyword evidence="7" id="KW-0472">Membrane</keyword>
<evidence type="ECO:0000313" key="14">
    <source>
        <dbReference type="EMBL" id="CDS20203.1"/>
    </source>
</evidence>
<dbReference type="GO" id="GO:0005886">
    <property type="term" value="C:plasma membrane"/>
    <property type="evidence" value="ECO:0007669"/>
    <property type="project" value="UniProtKB-SubCell"/>
</dbReference>
<evidence type="ECO:0000256" key="9">
    <source>
        <dbReference type="ARBA" id="ARBA00023207"/>
    </source>
</evidence>
<evidence type="ECO:0000256" key="3">
    <source>
        <dbReference type="ARBA" id="ARBA00022475"/>
    </source>
</evidence>
<name>U6JA45_ECHGR</name>
<evidence type="ECO:0000256" key="11">
    <source>
        <dbReference type="RuleBase" id="RU003518"/>
    </source>
</evidence>
<dbReference type="OrthoDB" id="6257497at2759"/>
<sequence>MRCRQDISRLWSGSSSFLFLISLALLTWNAFSVSGLDCTKAKRDWLNYRYKVLTTNAISPSYSQTICPIIESTSCCDKQMEMDIYTVGESELPTSLANWLAPVAEQMESDSLALDYFFRSDLMEARNRLHEAFSGIYGYNYKVNHAFFFQFFNDLEAYMAGRRGDLAQLVTSFFNQLRTSIVVLMEKAEVATGSTATPDYQRINCLSEALGKQNAFDLTDVHLREQFLQVYPPARMLVNSLAAASKLLRTIVEDASKRPECIVAFSRIHYCGTYCGAREGTHAKVCPAACDNFIKTCFADASSDSSKSLPHVWSKLITAITVTTKRLERTQNFASVNKDLHIFLSEAITYVHQKYATVKPSLIQECKYATGSGVGGGVAVQVASGWPYSHRTRRSSNSSSDPIELLRTKRQSLYPGAARQPESSTWGSPPGSLPNSQQPSASQPHVSYQSYFSQNRQSGDGSGGSSSQHSANAPEKLSKWATQLKLHYSGVQDLFARTPSSVCAGATQQNSACWNPPPVPPIGQTKRFSAAVTDLTSMAERLDFNSQNKGDPEALELGARMLAMAKMRNTSAPYHGTPSLLQPLNPVGPIYGQPQMLPHDPWRTGAVNNFMSTQPIQPPLPLSSNGGNQYSSGASYQMQPVGAPFSSPMEMNAPESGYDPAGGVPAPPPLPRQPAYPPQPERPPQPDFSSPHAPLPAPGGVAQSQHPLPSNQPWRGPADTEASGLGGDGEGGSWNQGELWQQPMPPSSNPWEPQRPPPLPPQSQPQPPRTPDGIESNYQWPPNYYPDQQGSGDGGLPSLEAYPQPPPPVEIISTTTALPPPPTTIMISKTMNSTTTTTTTTTTPISISPALLSTLPPIPIVSESTVRPVKVENVNASLPLPPPASIGGFDDEDFGQLTAPPQPPSASTQQPWGPPQPAPPFEFEASGYYPEAEGVGREEGGVPQPPPPVSPDCSPEAIANAGSGADPRCLTGGESDRSVAYPHPGASPPHWQPPEHPDLEEGRAGSGLPPDGLEPPPPLPPHPYPSYVETSPGERPEYGGLPDFGGLVPLAKTPLPPTGLDRPYLPPPTTQRQPPLSTTAVPPRELPPDIWLPVPELQPGDPKLPNSKLFLPDFPPHRGRPMLSVNKGNTAMTSHNHLVVIAPLLITANLLI</sequence>
<evidence type="ECO:0000256" key="5">
    <source>
        <dbReference type="ARBA" id="ARBA00022729"/>
    </source>
</evidence>
<feature type="compositionally biased region" description="Polar residues" evidence="12">
    <location>
        <begin position="622"/>
        <end position="638"/>
    </location>
</feature>
<dbReference type="OMA" id="NAPESGY"/>
<feature type="compositionally biased region" description="Basic and acidic residues" evidence="12">
    <location>
        <begin position="993"/>
        <end position="1003"/>
    </location>
</feature>
<accession>U6JA45</accession>
<evidence type="ECO:0000313" key="17">
    <source>
        <dbReference type="Proteomes" id="UP000492820"/>
    </source>
</evidence>
<keyword evidence="8" id="KW-0325">Glycoprotein</keyword>
<evidence type="ECO:0000313" key="16">
    <source>
        <dbReference type="Proteomes" id="UP000019149"/>
    </source>
</evidence>
<keyword evidence="4" id="KW-0336">GPI-anchor</keyword>
<dbReference type="KEGG" id="egl:EGR_06051"/>
<evidence type="ECO:0000256" key="7">
    <source>
        <dbReference type="ARBA" id="ARBA00023136"/>
    </source>
</evidence>
<keyword evidence="9" id="KW-0357">Heparan sulfate</keyword>
<keyword evidence="6" id="KW-0654">Proteoglycan</keyword>
<feature type="compositionally biased region" description="Low complexity" evidence="12">
    <location>
        <begin position="453"/>
        <end position="470"/>
    </location>
</feature>
<feature type="region of interest" description="Disordered" evidence="12">
    <location>
        <begin position="875"/>
        <end position="1087"/>
    </location>
</feature>
<dbReference type="Proteomes" id="UP000492820">
    <property type="component" value="Unassembled WGS sequence"/>
</dbReference>
<dbReference type="RefSeq" id="XP_024350255.1">
    <property type="nucleotide sequence ID" value="XM_024495300.1"/>
</dbReference>
<keyword evidence="10" id="KW-0449">Lipoprotein</keyword>
<protein>
    <submittedName>
        <fullName evidence="14 15">Glypican</fullName>
    </submittedName>
    <submittedName>
        <fullName evidence="18">Glypican; Glypican-1; Glypican; Glypican-1; Glypican; Glypican-1</fullName>
    </submittedName>
</protein>
<dbReference type="GO" id="GO:1905475">
    <property type="term" value="P:regulation of protein localization to membrane"/>
    <property type="evidence" value="ECO:0007669"/>
    <property type="project" value="TreeGrafter"/>
</dbReference>
<evidence type="ECO:0000256" key="10">
    <source>
        <dbReference type="ARBA" id="ARBA00023288"/>
    </source>
</evidence>
<feature type="signal peptide" evidence="13">
    <location>
        <begin position="1"/>
        <end position="35"/>
    </location>
</feature>
<evidence type="ECO:0000256" key="8">
    <source>
        <dbReference type="ARBA" id="ARBA00023180"/>
    </source>
</evidence>
<keyword evidence="16" id="KW-1185">Reference proteome</keyword>
<evidence type="ECO:0000256" key="1">
    <source>
        <dbReference type="ARBA" id="ARBA00004609"/>
    </source>
</evidence>
<organism evidence="15 16">
    <name type="scientific">Echinococcus granulosus</name>
    <name type="common">Hydatid tapeworm</name>
    <dbReference type="NCBI Taxonomy" id="6210"/>
    <lineage>
        <taxon>Eukaryota</taxon>
        <taxon>Metazoa</taxon>
        <taxon>Spiralia</taxon>
        <taxon>Lophotrochozoa</taxon>
        <taxon>Platyhelminthes</taxon>
        <taxon>Cestoda</taxon>
        <taxon>Eucestoda</taxon>
        <taxon>Cyclophyllidea</taxon>
        <taxon>Taeniidae</taxon>
        <taxon>Echinococcus</taxon>
        <taxon>Echinococcus granulosus group</taxon>
    </lineage>
</organism>
<dbReference type="EMBL" id="LK028580">
    <property type="protein sequence ID" value="CDS20203.1"/>
    <property type="molecule type" value="Genomic_DNA"/>
</dbReference>
<evidence type="ECO:0000256" key="6">
    <source>
        <dbReference type="ARBA" id="ARBA00022974"/>
    </source>
</evidence>
<dbReference type="GO" id="GO:0009966">
    <property type="term" value="P:regulation of signal transduction"/>
    <property type="evidence" value="ECO:0007669"/>
    <property type="project" value="InterPro"/>
</dbReference>
<reference evidence="15 16" key="1">
    <citation type="journal article" date="2013" name="Nat. Genet.">
        <title>The genome of the hydatid tapeworm Echinococcus granulosus.</title>
        <authorList>
            <person name="Zheng H."/>
            <person name="Zhang W."/>
            <person name="Zhang L."/>
            <person name="Zhang Z."/>
            <person name="Li J."/>
            <person name="Lu G."/>
            <person name="Zhu Y."/>
            <person name="Wang Y."/>
            <person name="Huang Y."/>
            <person name="Liu J."/>
            <person name="Kang H."/>
            <person name="Chen J."/>
            <person name="Wang L."/>
            <person name="Chen A."/>
            <person name="Yu S."/>
            <person name="Gao Z."/>
            <person name="Jin L."/>
            <person name="Gu W."/>
            <person name="Wang Z."/>
            <person name="Zhao L."/>
            <person name="Shi B."/>
            <person name="Wen H."/>
            <person name="Lin R."/>
            <person name="Jones M.K."/>
            <person name="Brejova B."/>
            <person name="Vinar T."/>
            <person name="Zhao G."/>
            <person name="McManus D.P."/>
            <person name="Chen Z."/>
            <person name="Zhou Y."/>
            <person name="Wang S."/>
        </authorList>
    </citation>
    <scope>NUCLEOTIDE SEQUENCE [LARGE SCALE GENOMIC DNA]</scope>
</reference>
<feature type="compositionally biased region" description="Polar residues" evidence="12">
    <location>
        <begin position="702"/>
        <end position="713"/>
    </location>
</feature>
<dbReference type="GeneID" id="36341766"/>
<dbReference type="GO" id="GO:0005576">
    <property type="term" value="C:extracellular region"/>
    <property type="evidence" value="ECO:0007669"/>
    <property type="project" value="TreeGrafter"/>
</dbReference>
<gene>
    <name evidence="15 18" type="ORF">EGR_06051</name>
    <name evidence="14" type="ORF">EgrG_000241300</name>
</gene>
<dbReference type="STRING" id="6210.U6JA45"/>
<dbReference type="Proteomes" id="UP000019149">
    <property type="component" value="Unassembled WGS sequence"/>
</dbReference>
<dbReference type="EMBL" id="APAU02000050">
    <property type="protein sequence ID" value="EUB59059.1"/>
    <property type="molecule type" value="Genomic_DNA"/>
</dbReference>